<name>A0A9Q3D3N6_9BASI</name>
<evidence type="ECO:0000313" key="2">
    <source>
        <dbReference type="Proteomes" id="UP000765509"/>
    </source>
</evidence>
<reference evidence="1" key="1">
    <citation type="submission" date="2021-03" db="EMBL/GenBank/DDBJ databases">
        <title>Draft genome sequence of rust myrtle Austropuccinia psidii MF-1, a brazilian biotype.</title>
        <authorList>
            <person name="Quecine M.C."/>
            <person name="Pachon D.M.R."/>
            <person name="Bonatelli M.L."/>
            <person name="Correr F.H."/>
            <person name="Franceschini L.M."/>
            <person name="Leite T.F."/>
            <person name="Margarido G.R.A."/>
            <person name="Almeida C.A."/>
            <person name="Ferrarezi J.A."/>
            <person name="Labate C.A."/>
        </authorList>
    </citation>
    <scope>NUCLEOTIDE SEQUENCE</scope>
    <source>
        <strain evidence="1">MF-1</strain>
    </source>
</reference>
<accession>A0A9Q3D3N6</accession>
<keyword evidence="2" id="KW-1185">Reference proteome</keyword>
<evidence type="ECO:0000313" key="1">
    <source>
        <dbReference type="EMBL" id="MBW0496249.1"/>
    </source>
</evidence>
<dbReference type="Proteomes" id="UP000765509">
    <property type="component" value="Unassembled WGS sequence"/>
</dbReference>
<sequence length="176" mass="20652">MPGELEHAVKCRCNHNCTLDDIANTLQSVRKRSNIGKYTPYKSSGFKEKQPLRVEFKENPEEGWKKWKRRKIFVTNVVQQTIMPTAVQRQRIKSMLLRKSQRRNPQQRIPTQTLWKMPSEKDPREEFLVEYQQETPPEIQYIQLEAGIPQDTANKNLCKHTKDAQTFLVVPTKGMA</sequence>
<gene>
    <name evidence="1" type="ORF">O181_035964</name>
</gene>
<dbReference type="EMBL" id="AVOT02013513">
    <property type="protein sequence ID" value="MBW0496249.1"/>
    <property type="molecule type" value="Genomic_DNA"/>
</dbReference>
<organism evidence="1 2">
    <name type="scientific">Austropuccinia psidii MF-1</name>
    <dbReference type="NCBI Taxonomy" id="1389203"/>
    <lineage>
        <taxon>Eukaryota</taxon>
        <taxon>Fungi</taxon>
        <taxon>Dikarya</taxon>
        <taxon>Basidiomycota</taxon>
        <taxon>Pucciniomycotina</taxon>
        <taxon>Pucciniomycetes</taxon>
        <taxon>Pucciniales</taxon>
        <taxon>Sphaerophragmiaceae</taxon>
        <taxon>Austropuccinia</taxon>
    </lineage>
</organism>
<proteinExistence type="predicted"/>
<protein>
    <submittedName>
        <fullName evidence="1">Uncharacterized protein</fullName>
    </submittedName>
</protein>
<dbReference type="AlphaFoldDB" id="A0A9Q3D3N6"/>
<comment type="caution">
    <text evidence="1">The sequence shown here is derived from an EMBL/GenBank/DDBJ whole genome shotgun (WGS) entry which is preliminary data.</text>
</comment>